<dbReference type="PANTHER" id="PTHR30160">
    <property type="entry name" value="TETRAACYLDISACCHARIDE 4'-KINASE-RELATED"/>
    <property type="match status" value="1"/>
</dbReference>
<name>A0A840UZC8_9BACT</name>
<evidence type="ECO:0000313" key="4">
    <source>
        <dbReference type="Proteomes" id="UP000539642"/>
    </source>
</evidence>
<dbReference type="GO" id="GO:0005829">
    <property type="term" value="C:cytosol"/>
    <property type="evidence" value="ECO:0007669"/>
    <property type="project" value="TreeGrafter"/>
</dbReference>
<proteinExistence type="predicted"/>
<dbReference type="AlphaFoldDB" id="A0A840UZC8"/>
<comment type="caution">
    <text evidence="3">The sequence shown here is derived from an EMBL/GenBank/DDBJ whole genome shotgun (WGS) entry which is preliminary data.</text>
</comment>
<keyword evidence="4" id="KW-1185">Reference proteome</keyword>
<dbReference type="InterPro" id="IPR051199">
    <property type="entry name" value="LPS_LOS_Heptosyltrfase"/>
</dbReference>
<evidence type="ECO:0000313" key="3">
    <source>
        <dbReference type="EMBL" id="MBB5346809.1"/>
    </source>
</evidence>
<organism evidence="3 4">
    <name type="scientific">Desulfoprunum benzoelyticum</name>
    <dbReference type="NCBI Taxonomy" id="1506996"/>
    <lineage>
        <taxon>Bacteria</taxon>
        <taxon>Pseudomonadati</taxon>
        <taxon>Thermodesulfobacteriota</taxon>
        <taxon>Desulfobulbia</taxon>
        <taxon>Desulfobulbales</taxon>
        <taxon>Desulfobulbaceae</taxon>
        <taxon>Desulfoprunum</taxon>
    </lineage>
</organism>
<reference evidence="3 4" key="1">
    <citation type="submission" date="2020-08" db="EMBL/GenBank/DDBJ databases">
        <title>Genomic Encyclopedia of Type Strains, Phase IV (KMG-IV): sequencing the most valuable type-strain genomes for metagenomic binning, comparative biology and taxonomic classification.</title>
        <authorList>
            <person name="Goeker M."/>
        </authorList>
    </citation>
    <scope>NUCLEOTIDE SEQUENCE [LARGE SCALE GENOMIC DNA]</scope>
    <source>
        <strain evidence="3 4">DSM 28570</strain>
    </source>
</reference>
<dbReference type="CDD" id="cd03789">
    <property type="entry name" value="GT9_LPS_heptosyltransferase"/>
    <property type="match status" value="1"/>
</dbReference>
<evidence type="ECO:0000256" key="2">
    <source>
        <dbReference type="ARBA" id="ARBA00022679"/>
    </source>
</evidence>
<sequence length="323" mass="36363">MAARDEREVRRILIIKLSALGDIVQAEGAMHDIRLHHSEAEITVMTTPSYRRLMERCPWVDRIFIDPRASRFRLDRMLSLRRRLRQQDFDLVYDLQQVGRTDCYYRWFLRGTPWVGGAQGCSVHCRRPADRCAADHFARCLDLAGVPVVHTRRCDVSWMVDDVEDILAAAGLAADPYVVLVPGGSPEHPQKRWPYYRQLADRLRQNGIRVATVPGPGEVELCRGIGGAVLLEADGRVLDIFRLAGVLRRAMLVVGNDTGPTHIAVHLQRPGLALFSDHIPPTFSGIQHGAFAWLQQGDLRDLSVATVWQRLAPLLADCGRLQT</sequence>
<accession>A0A840UZC8</accession>
<protein>
    <submittedName>
        <fullName evidence="3">ADP-heptose:LPS heptosyltransferase</fullName>
    </submittedName>
</protein>
<dbReference type="RefSeq" id="WP_183348031.1">
    <property type="nucleotide sequence ID" value="NZ_JACHEO010000002.1"/>
</dbReference>
<keyword evidence="1" id="KW-0328">Glycosyltransferase</keyword>
<evidence type="ECO:0000256" key="1">
    <source>
        <dbReference type="ARBA" id="ARBA00022676"/>
    </source>
</evidence>
<keyword evidence="2 3" id="KW-0808">Transferase</keyword>
<dbReference type="SUPFAM" id="SSF53756">
    <property type="entry name" value="UDP-Glycosyltransferase/glycogen phosphorylase"/>
    <property type="match status" value="1"/>
</dbReference>
<dbReference type="InterPro" id="IPR002201">
    <property type="entry name" value="Glyco_trans_9"/>
</dbReference>
<dbReference type="GO" id="GO:0009244">
    <property type="term" value="P:lipopolysaccharide core region biosynthetic process"/>
    <property type="evidence" value="ECO:0007669"/>
    <property type="project" value="TreeGrafter"/>
</dbReference>
<dbReference type="Pfam" id="PF01075">
    <property type="entry name" value="Glyco_transf_9"/>
    <property type="match status" value="1"/>
</dbReference>
<dbReference type="PANTHER" id="PTHR30160:SF1">
    <property type="entry name" value="LIPOPOLYSACCHARIDE 1,2-N-ACETYLGLUCOSAMINETRANSFERASE-RELATED"/>
    <property type="match status" value="1"/>
</dbReference>
<dbReference type="EMBL" id="JACHEO010000002">
    <property type="protein sequence ID" value="MBB5346809.1"/>
    <property type="molecule type" value="Genomic_DNA"/>
</dbReference>
<dbReference type="GO" id="GO:0008713">
    <property type="term" value="F:ADP-heptose-lipopolysaccharide heptosyltransferase activity"/>
    <property type="evidence" value="ECO:0007669"/>
    <property type="project" value="TreeGrafter"/>
</dbReference>
<dbReference type="Gene3D" id="3.40.50.2000">
    <property type="entry name" value="Glycogen Phosphorylase B"/>
    <property type="match status" value="2"/>
</dbReference>
<gene>
    <name evidence="3" type="ORF">HNQ81_000519</name>
</gene>
<dbReference type="Proteomes" id="UP000539642">
    <property type="component" value="Unassembled WGS sequence"/>
</dbReference>